<dbReference type="SMART" id="SM00534">
    <property type="entry name" value="MUTSac"/>
    <property type="match status" value="1"/>
</dbReference>
<dbReference type="GeneID" id="5715094"/>
<evidence type="ECO:0000256" key="3">
    <source>
        <dbReference type="ARBA" id="ARBA00023125"/>
    </source>
</evidence>
<feature type="region of interest" description="Disordered" evidence="5">
    <location>
        <begin position="426"/>
        <end position="452"/>
    </location>
</feature>
<feature type="region of interest" description="Disordered" evidence="5">
    <location>
        <begin position="973"/>
        <end position="1012"/>
    </location>
</feature>
<dbReference type="STRING" id="3055.A0A2K3E5S7"/>
<dbReference type="PaxDb" id="3055-EDP09639"/>
<dbReference type="InterPro" id="IPR027417">
    <property type="entry name" value="P-loop_NTPase"/>
</dbReference>
<dbReference type="NCBIfam" id="TIGR01069">
    <property type="entry name" value="mutS2"/>
    <property type="match status" value="1"/>
</dbReference>
<dbReference type="GO" id="GO:0004519">
    <property type="term" value="F:endonuclease activity"/>
    <property type="evidence" value="ECO:0007669"/>
    <property type="project" value="InterPro"/>
</dbReference>
<dbReference type="Gene3D" id="3.40.50.300">
    <property type="entry name" value="P-loop containing nucleotide triphosphate hydrolases"/>
    <property type="match status" value="1"/>
</dbReference>
<dbReference type="GO" id="GO:0030983">
    <property type="term" value="F:mismatched DNA binding"/>
    <property type="evidence" value="ECO:0007669"/>
    <property type="project" value="InterPro"/>
</dbReference>
<dbReference type="KEGG" id="cre:CHLRE_01g014800v5"/>
<dbReference type="InterPro" id="IPR000432">
    <property type="entry name" value="DNA_mismatch_repair_MutS_C"/>
</dbReference>
<keyword evidence="8" id="KW-1185">Reference proteome</keyword>
<dbReference type="ExpressionAtlas" id="A0A2K3E5S7">
    <property type="expression patterns" value="baseline and differential"/>
</dbReference>
<dbReference type="GO" id="GO:0016887">
    <property type="term" value="F:ATP hydrolysis activity"/>
    <property type="evidence" value="ECO:0007669"/>
    <property type="project" value="InterPro"/>
</dbReference>
<dbReference type="FunFam" id="3.40.50.300:FF:004296">
    <property type="entry name" value="Predicted protein"/>
    <property type="match status" value="1"/>
</dbReference>
<feature type="coiled-coil region" evidence="4">
    <location>
        <begin position="698"/>
        <end position="725"/>
    </location>
</feature>
<evidence type="ECO:0000256" key="4">
    <source>
        <dbReference type="SAM" id="Coils"/>
    </source>
</evidence>
<dbReference type="OrthoDB" id="1924787at2759"/>
<dbReference type="PROSITE" id="PS00486">
    <property type="entry name" value="DNA_MISMATCH_REPAIR_2"/>
    <property type="match status" value="1"/>
</dbReference>
<dbReference type="InterPro" id="IPR045076">
    <property type="entry name" value="MutS"/>
</dbReference>
<dbReference type="RefSeq" id="XP_042928289.1">
    <property type="nucleotide sequence ID" value="XM_043058375.1"/>
</dbReference>
<dbReference type="PANTHER" id="PTHR48466">
    <property type="entry name" value="OS10G0509000 PROTEIN-RELATED"/>
    <property type="match status" value="1"/>
</dbReference>
<feature type="compositionally biased region" description="Gly residues" evidence="5">
    <location>
        <begin position="1002"/>
        <end position="1012"/>
    </location>
</feature>
<proteinExistence type="predicted"/>
<dbReference type="PANTHER" id="PTHR48466:SF2">
    <property type="entry name" value="OS10G0509000 PROTEIN"/>
    <property type="match status" value="1"/>
</dbReference>
<accession>A0A2K3E5S7</accession>
<keyword evidence="4" id="KW-0175">Coiled coil</keyword>
<dbReference type="InterPro" id="IPR005747">
    <property type="entry name" value="MutS2"/>
</dbReference>
<sequence>MRTVRDRHSSRSRRDAFLPHNCCRPRPIRTTRCAATSSPDTAVSSRANGADWADALEDDATVEVDEHWAAAEHESLAILEWPAVCKQVACFCGTSVAADLVAGGGLPRGRSREDSELLLQQTQEALEAGLEVGGLFDIRPAAEAAAGGVCLTGKQLEGVASTLEAAFELKERVTVPAQGPQQQQQQGGLRYPSLAALAASITDEERTLLRAIRGCIQYGGVSDAASEALAAVRAERQANKERLRAEVEGWARQLQQKGAAEAGAVSLIRGRFCIGVRAGRQGELPKGSVRLGQSSTGATLYLEPKPAVELNNAEALLAEREEGEVVRVLSMLSTLLAKRAPQLMRLVDCVTALDVVAARAKHARWLSGVRPAFTADPSESPFWVPGALHPVLMQRGLPPLPQPPSVDDNRFDRDFQAAPAWELRRVLTPDGPRPGELADGSAAGRGSGGGAVDDRAALLPRPLDLRVPSSRAVVAITGPNTGGKTVTLKTAGLMTLMAQAGLFLPCDPTARAEAAAAAAGTPRLAWFDRVLADIGDAQSLQQNLSTFSGHIRRIKQILAVAGPRSLVLLDEVGSGTDPLEGAALARAVLDRLAEQAHLTLATTHHAELKRASEEDGRYVNVSMAFDTATLRPTYRLCWGAAGASNALDIAETLGFDRAVVLEARKMAAMMAASASAAAATAEGGSSGEGRESHIAGVARSLVQQIEDTRQELEGQRALRERHSRNQATLSEALVQVRELEAALLEAPPEIVRERDGHAVRVQAALEAFAAGSQPQDAVEEQLREIESLIPAEVAALRGRGYVGDDDDEELLRPGDSVYVRSRGDMGDARVVSVKGDMVTVKFETSVLFGGGRDGGRGVKLNKREVKKVTKGRSMPTLGERWEVEGFQSVMDDMARVLGETAEQERRAAEAAARRREQRARAELEQLAAEAGQASWADLYEQLEVQELEEDLELAEGADFGNEELSALAAVLQEAEEEDSDNAVAEQGRGPFAPARARLRRGNGVGMGRGRGE</sequence>
<organism evidence="7 8">
    <name type="scientific">Chlamydomonas reinhardtii</name>
    <name type="common">Chlamydomonas smithii</name>
    <dbReference type="NCBI Taxonomy" id="3055"/>
    <lineage>
        <taxon>Eukaryota</taxon>
        <taxon>Viridiplantae</taxon>
        <taxon>Chlorophyta</taxon>
        <taxon>core chlorophytes</taxon>
        <taxon>Chlorophyceae</taxon>
        <taxon>CS clade</taxon>
        <taxon>Chlamydomonadales</taxon>
        <taxon>Chlamydomonadaceae</taxon>
        <taxon>Chlamydomonas</taxon>
    </lineage>
</organism>
<dbReference type="FunCoup" id="A0A2K3E5S7">
    <property type="interactions" value="94"/>
</dbReference>
<reference evidence="7 8" key="1">
    <citation type="journal article" date="2007" name="Science">
        <title>The Chlamydomonas genome reveals the evolution of key animal and plant functions.</title>
        <authorList>
            <person name="Merchant S.S."/>
            <person name="Prochnik S.E."/>
            <person name="Vallon O."/>
            <person name="Harris E.H."/>
            <person name="Karpowicz S.J."/>
            <person name="Witman G.B."/>
            <person name="Terry A."/>
            <person name="Salamov A."/>
            <person name="Fritz-Laylin L.K."/>
            <person name="Marechal-Drouard L."/>
            <person name="Marshall W.F."/>
            <person name="Qu L.H."/>
            <person name="Nelson D.R."/>
            <person name="Sanderfoot A.A."/>
            <person name="Spalding M.H."/>
            <person name="Kapitonov V.V."/>
            <person name="Ren Q."/>
            <person name="Ferris P."/>
            <person name="Lindquist E."/>
            <person name="Shapiro H."/>
            <person name="Lucas S.M."/>
            <person name="Grimwood J."/>
            <person name="Schmutz J."/>
            <person name="Cardol P."/>
            <person name="Cerutti H."/>
            <person name="Chanfreau G."/>
            <person name="Chen C.L."/>
            <person name="Cognat V."/>
            <person name="Croft M.T."/>
            <person name="Dent R."/>
            <person name="Dutcher S."/>
            <person name="Fernandez E."/>
            <person name="Fukuzawa H."/>
            <person name="Gonzalez-Ballester D."/>
            <person name="Gonzalez-Halphen D."/>
            <person name="Hallmann A."/>
            <person name="Hanikenne M."/>
            <person name="Hippler M."/>
            <person name="Inwood W."/>
            <person name="Jabbari K."/>
            <person name="Kalanon M."/>
            <person name="Kuras R."/>
            <person name="Lefebvre P.A."/>
            <person name="Lemaire S.D."/>
            <person name="Lobanov A.V."/>
            <person name="Lohr M."/>
            <person name="Manuell A."/>
            <person name="Meier I."/>
            <person name="Mets L."/>
            <person name="Mittag M."/>
            <person name="Mittelmeier T."/>
            <person name="Moroney J.V."/>
            <person name="Moseley J."/>
            <person name="Napoli C."/>
            <person name="Nedelcu A.M."/>
            <person name="Niyogi K."/>
            <person name="Novoselov S.V."/>
            <person name="Paulsen I.T."/>
            <person name="Pazour G."/>
            <person name="Purton S."/>
            <person name="Ral J.P."/>
            <person name="Riano-Pachon D.M."/>
            <person name="Riekhof W."/>
            <person name="Rymarquis L."/>
            <person name="Schroda M."/>
            <person name="Stern D."/>
            <person name="Umen J."/>
            <person name="Willows R."/>
            <person name="Wilson N."/>
            <person name="Zimmer S.L."/>
            <person name="Allmer J."/>
            <person name="Balk J."/>
            <person name="Bisova K."/>
            <person name="Chen C.J."/>
            <person name="Elias M."/>
            <person name="Gendler K."/>
            <person name="Hauser C."/>
            <person name="Lamb M.R."/>
            <person name="Ledford H."/>
            <person name="Long J.C."/>
            <person name="Minagawa J."/>
            <person name="Page M.D."/>
            <person name="Pan J."/>
            <person name="Pootakham W."/>
            <person name="Roje S."/>
            <person name="Rose A."/>
            <person name="Stahlberg E."/>
            <person name="Terauchi A.M."/>
            <person name="Yang P."/>
            <person name="Ball S."/>
            <person name="Bowler C."/>
            <person name="Dieckmann C.L."/>
            <person name="Gladyshev V.N."/>
            <person name="Green P."/>
            <person name="Jorgensen R."/>
            <person name="Mayfield S."/>
            <person name="Mueller-Roeber B."/>
            <person name="Rajamani S."/>
            <person name="Sayre R.T."/>
            <person name="Brokstein P."/>
            <person name="Dubchak I."/>
            <person name="Goodstein D."/>
            <person name="Hornick L."/>
            <person name="Huang Y.W."/>
            <person name="Jhaveri J."/>
            <person name="Luo Y."/>
            <person name="Martinez D."/>
            <person name="Ngau W.C."/>
            <person name="Otillar B."/>
            <person name="Poliakov A."/>
            <person name="Porter A."/>
            <person name="Szajkowski L."/>
            <person name="Werner G."/>
            <person name="Zhou K."/>
            <person name="Grigoriev I.V."/>
            <person name="Rokhsar D.S."/>
            <person name="Grossman A.R."/>
        </authorList>
    </citation>
    <scope>NUCLEOTIDE SEQUENCE [LARGE SCALE GENOMIC DNA]</scope>
    <source>
        <strain evidence="8">CC-503</strain>
    </source>
</reference>
<keyword evidence="3" id="KW-0238">DNA-binding</keyword>
<dbReference type="GO" id="GO:0045910">
    <property type="term" value="P:negative regulation of DNA recombination"/>
    <property type="evidence" value="ECO:0007669"/>
    <property type="project" value="InterPro"/>
</dbReference>
<keyword evidence="2" id="KW-0067">ATP-binding</keyword>
<evidence type="ECO:0000259" key="6">
    <source>
        <dbReference type="PROSITE" id="PS00486"/>
    </source>
</evidence>
<dbReference type="Proteomes" id="UP000006906">
    <property type="component" value="Chromosome 1"/>
</dbReference>
<dbReference type="SUPFAM" id="SSF52540">
    <property type="entry name" value="P-loop containing nucleoside triphosphate hydrolases"/>
    <property type="match status" value="1"/>
</dbReference>
<dbReference type="AlphaFoldDB" id="A0A2K3E5S7"/>
<dbReference type="InterPro" id="IPR007696">
    <property type="entry name" value="DNA_mismatch_repair_MutS_core"/>
</dbReference>
<dbReference type="InParanoid" id="A0A2K3E5S7"/>
<dbReference type="GO" id="GO:0003690">
    <property type="term" value="F:double-stranded DNA binding"/>
    <property type="evidence" value="ECO:0000318"/>
    <property type="project" value="GO_Central"/>
</dbReference>
<keyword evidence="1" id="KW-0547">Nucleotide-binding</keyword>
<dbReference type="GO" id="GO:0005524">
    <property type="term" value="F:ATP binding"/>
    <property type="evidence" value="ECO:0007669"/>
    <property type="project" value="UniProtKB-KW"/>
</dbReference>
<evidence type="ECO:0000256" key="2">
    <source>
        <dbReference type="ARBA" id="ARBA00022840"/>
    </source>
</evidence>
<dbReference type="EMBL" id="CM008962">
    <property type="protein sequence ID" value="PNW88113.1"/>
    <property type="molecule type" value="Genomic_DNA"/>
</dbReference>
<dbReference type="SMART" id="SM00533">
    <property type="entry name" value="MUTSd"/>
    <property type="match status" value="1"/>
</dbReference>
<evidence type="ECO:0000313" key="8">
    <source>
        <dbReference type="Proteomes" id="UP000006906"/>
    </source>
</evidence>
<dbReference type="Gramene" id="PNW88113">
    <property type="protein sequence ID" value="PNW88113"/>
    <property type="gene ID" value="CHLRE_01g014800v5"/>
</dbReference>
<evidence type="ECO:0000256" key="1">
    <source>
        <dbReference type="ARBA" id="ARBA00022741"/>
    </source>
</evidence>
<evidence type="ECO:0000313" key="7">
    <source>
        <dbReference type="EMBL" id="PNW88113.1"/>
    </source>
</evidence>
<dbReference type="Pfam" id="PF00488">
    <property type="entry name" value="MutS_V"/>
    <property type="match status" value="1"/>
</dbReference>
<dbReference type="SUPFAM" id="SSF48334">
    <property type="entry name" value="DNA repair protein MutS, domain III"/>
    <property type="match status" value="1"/>
</dbReference>
<evidence type="ECO:0000256" key="5">
    <source>
        <dbReference type="SAM" id="MobiDB-lite"/>
    </source>
</evidence>
<gene>
    <name evidence="7" type="ORF">CHLRE_01g014800v5</name>
</gene>
<feature type="domain" description="DNA mismatch repair proteins mutS family" evidence="6">
    <location>
        <begin position="565"/>
        <end position="581"/>
    </location>
</feature>
<protein>
    <recommendedName>
        <fullName evidence="6">DNA mismatch repair proteins mutS family domain-containing protein</fullName>
    </recommendedName>
</protein>
<dbReference type="GO" id="GO:0006298">
    <property type="term" value="P:mismatch repair"/>
    <property type="evidence" value="ECO:0007669"/>
    <property type="project" value="InterPro"/>
</dbReference>
<dbReference type="InterPro" id="IPR036187">
    <property type="entry name" value="DNA_mismatch_repair_MutS_sf"/>
</dbReference>
<dbReference type="GO" id="GO:0140664">
    <property type="term" value="F:ATP-dependent DNA damage sensor activity"/>
    <property type="evidence" value="ECO:0007669"/>
    <property type="project" value="InterPro"/>
</dbReference>
<name>A0A2K3E5S7_CHLRE</name>